<dbReference type="Proteomes" id="UP001487740">
    <property type="component" value="Unassembled WGS sequence"/>
</dbReference>
<dbReference type="Gene3D" id="3.30.160.60">
    <property type="entry name" value="Classic Zinc Finger"/>
    <property type="match status" value="8"/>
</dbReference>
<dbReference type="EMBL" id="JARAKH010000044">
    <property type="protein sequence ID" value="KAK8378975.1"/>
    <property type="molecule type" value="Genomic_DNA"/>
</dbReference>
<dbReference type="AlphaFoldDB" id="A0AAW0SWA6"/>
<evidence type="ECO:0000256" key="3">
    <source>
        <dbReference type="ARBA" id="ARBA00022737"/>
    </source>
</evidence>
<organism evidence="12 13">
    <name type="scientific">Scylla paramamosain</name>
    <name type="common">Mud crab</name>
    <dbReference type="NCBI Taxonomy" id="85552"/>
    <lineage>
        <taxon>Eukaryota</taxon>
        <taxon>Metazoa</taxon>
        <taxon>Ecdysozoa</taxon>
        <taxon>Arthropoda</taxon>
        <taxon>Crustacea</taxon>
        <taxon>Multicrustacea</taxon>
        <taxon>Malacostraca</taxon>
        <taxon>Eumalacostraca</taxon>
        <taxon>Eucarida</taxon>
        <taxon>Decapoda</taxon>
        <taxon>Pleocyemata</taxon>
        <taxon>Brachyura</taxon>
        <taxon>Eubrachyura</taxon>
        <taxon>Portunoidea</taxon>
        <taxon>Portunidae</taxon>
        <taxon>Portuninae</taxon>
        <taxon>Scylla</taxon>
    </lineage>
</organism>
<reference evidence="12 13" key="1">
    <citation type="submission" date="2023-03" db="EMBL/GenBank/DDBJ databases">
        <title>High-quality genome of Scylla paramamosain provides insights in environmental adaptation.</title>
        <authorList>
            <person name="Zhang L."/>
        </authorList>
    </citation>
    <scope>NUCLEOTIDE SEQUENCE [LARGE SCALE GENOMIC DNA]</scope>
    <source>
        <strain evidence="12">LZ_2023a</strain>
        <tissue evidence="12">Muscle</tissue>
    </source>
</reference>
<protein>
    <recommendedName>
        <fullName evidence="11">C2H2-type domain-containing protein</fullName>
    </recommendedName>
</protein>
<evidence type="ECO:0000256" key="2">
    <source>
        <dbReference type="ARBA" id="ARBA00022723"/>
    </source>
</evidence>
<evidence type="ECO:0000256" key="4">
    <source>
        <dbReference type="ARBA" id="ARBA00022771"/>
    </source>
</evidence>
<feature type="domain" description="C2H2-type" evidence="11">
    <location>
        <begin position="1031"/>
        <end position="1059"/>
    </location>
</feature>
<feature type="domain" description="C2H2-type" evidence="11">
    <location>
        <begin position="724"/>
        <end position="751"/>
    </location>
</feature>
<feature type="domain" description="C2H2-type" evidence="11">
    <location>
        <begin position="893"/>
        <end position="920"/>
    </location>
</feature>
<evidence type="ECO:0000256" key="1">
    <source>
        <dbReference type="ARBA" id="ARBA00004123"/>
    </source>
</evidence>
<comment type="subcellular location">
    <subcellularLocation>
        <location evidence="1">Nucleus</location>
    </subcellularLocation>
</comment>
<feature type="region of interest" description="Disordered" evidence="10">
    <location>
        <begin position="1061"/>
        <end position="1101"/>
    </location>
</feature>
<evidence type="ECO:0000256" key="8">
    <source>
        <dbReference type="ARBA" id="ARBA00023242"/>
    </source>
</evidence>
<evidence type="ECO:0000313" key="12">
    <source>
        <dbReference type="EMBL" id="KAK8378975.1"/>
    </source>
</evidence>
<sequence>MHINNSYRQFNSLQSDSSTYHVTSLIMGDSSQSCRGFETPTLGNDLWPMGFDVDLALDAPGVRKGPGGGLVSGSLGGGSGGLNSMPAVGGGGVGGGYGDMHHLSGLSSILPRFDDLHPGDICQMTDLTNSLPKGDSETAQSLLAKLTCQDLGPDLSSGTDPSHKELESSLFEQAPAGMAPGHSSSGPGMAVAHKAPLESADVYGRITCFGGKLVLQLRHINVNTNYTLNVSVCWLCGEKVSAGSQLCTHKHSLHGMFQANDEYVQLDIEHYIIPDQALDPPAPQDVAPTVLSHPDPSGLHHDLAAPRDLELPGNLAGSSNPLAIGGGGAALQYGGGQDTPMVPPLTSAPNLMTPTQNLMSPAVQANPSCMNPSFGQLSLPAMPITSNQPTLTPDLTGMAAASLPQVSQPLCSANTPMFDLAHPDSAPAMVAASLSDTKAPIQAGQMAVASSSYSLGNNLNSFPVNNHLDTTALHPQPTPHREVMPRKHLLPYHTTQFMATAGDYTGHAPDMAAPEKHTEVQCLTPLHTVTTTFDVRLQRQEFPPRKAETGAKKRKSRAQRKPSVIQMKDFTKADPSEAMQMKPFSMEPMEALPQKAKTEHGVAAGRQLVRPDASIDDWLKHNLQGGDLMVTDGGIKPPMVEQKYNPPEAKPEEQKAEDGCSKPDPQLSPSAEPREPDQTSRLAAHMLSKGIDLLCRLCSQDFGKDIQKYKIHMKEHGVEEMSFFACYFCPKTFGKGKHYRQHLKTHIRTRRFACRLCTASYSREAKLRRHVLTHSQDHQTKEYKCSKCPKSFITKEYLHSHMKIHAGKKFKCETCGYLCSSPFNLETHRMKHTDVKPFKCEQCEKTFVRRDFLDKHMEQVHKNKKSKCEVCGKLFSRKDVLKRHLAVHNNKTYDCEICAKKFSRKDRLATHSKVHKLRTDYKCSLCPASFTRKNVLDKHERIHKTKEQCKVCHKFLASKSRLESHMKLHEKESSGSGSQEGSEGIVKCEICEKSLTSKHILRKHMKVIHGKFPERKKKKKVEGVVEREKKFVCHWCSKGFTRSCNLNTHLLKAHSKDLEEDEFEDNLSSTLQPPKGQGDKEEKQGITTTPSPSTSLPATASYHSFSTSDSLHGSITTVGGSVAVGTTSTTFPLPAVSLPTSTLSPTQTPDPPAPLQLSSSHFPTSAPPDSPINLSTDAITAAAYLLAYPSYPY</sequence>
<keyword evidence="13" id="KW-1185">Reference proteome</keyword>
<dbReference type="GO" id="GO:0005654">
    <property type="term" value="C:nucleoplasm"/>
    <property type="evidence" value="ECO:0007669"/>
    <property type="project" value="TreeGrafter"/>
</dbReference>
<dbReference type="SUPFAM" id="SSF57667">
    <property type="entry name" value="beta-beta-alpha zinc fingers"/>
    <property type="match status" value="5"/>
</dbReference>
<dbReference type="PROSITE" id="PS00028">
    <property type="entry name" value="ZINC_FINGER_C2H2_1"/>
    <property type="match status" value="11"/>
</dbReference>
<keyword evidence="8" id="KW-0539">Nucleus</keyword>
<dbReference type="GO" id="GO:0000978">
    <property type="term" value="F:RNA polymerase II cis-regulatory region sequence-specific DNA binding"/>
    <property type="evidence" value="ECO:0007669"/>
    <property type="project" value="TreeGrafter"/>
</dbReference>
<dbReference type="PANTHER" id="PTHR24399:SF23">
    <property type="entry name" value="C2H2-TYPE DOMAIN-CONTAINING PROTEIN"/>
    <property type="match status" value="1"/>
</dbReference>
<evidence type="ECO:0000256" key="5">
    <source>
        <dbReference type="ARBA" id="ARBA00022833"/>
    </source>
</evidence>
<feature type="region of interest" description="Disordered" evidence="10">
    <location>
        <begin position="632"/>
        <end position="680"/>
    </location>
</feature>
<comment type="caution">
    <text evidence="12">The sequence shown here is derived from an EMBL/GenBank/DDBJ whole genome shotgun (WGS) entry which is preliminary data.</text>
</comment>
<dbReference type="Pfam" id="PF00096">
    <property type="entry name" value="zf-C2H2"/>
    <property type="match status" value="5"/>
</dbReference>
<keyword evidence="4 9" id="KW-0863">Zinc-finger</keyword>
<dbReference type="PROSITE" id="PS50157">
    <property type="entry name" value="ZINC_FINGER_C2H2_2"/>
    <property type="match status" value="11"/>
</dbReference>
<dbReference type="FunFam" id="3.30.160.60:FF:000446">
    <property type="entry name" value="Zinc finger protein"/>
    <property type="match status" value="2"/>
</dbReference>
<feature type="domain" description="C2H2-type" evidence="11">
    <location>
        <begin position="947"/>
        <end position="974"/>
    </location>
</feature>
<keyword evidence="2" id="KW-0479">Metal-binding</keyword>
<dbReference type="InterPro" id="IPR036236">
    <property type="entry name" value="Znf_C2H2_sf"/>
</dbReference>
<feature type="domain" description="C2H2-type" evidence="11">
    <location>
        <begin position="810"/>
        <end position="837"/>
    </location>
</feature>
<evidence type="ECO:0000256" key="6">
    <source>
        <dbReference type="ARBA" id="ARBA00023015"/>
    </source>
</evidence>
<dbReference type="SMART" id="SM00355">
    <property type="entry name" value="ZnF_C2H2"/>
    <property type="match status" value="13"/>
</dbReference>
<dbReference type="GO" id="GO:0008270">
    <property type="term" value="F:zinc ion binding"/>
    <property type="evidence" value="ECO:0007669"/>
    <property type="project" value="UniProtKB-KW"/>
</dbReference>
<evidence type="ECO:0000313" key="13">
    <source>
        <dbReference type="Proteomes" id="UP001487740"/>
    </source>
</evidence>
<dbReference type="InterPro" id="IPR013087">
    <property type="entry name" value="Znf_C2H2_type"/>
</dbReference>
<feature type="domain" description="C2H2-type" evidence="11">
    <location>
        <begin position="838"/>
        <end position="866"/>
    </location>
</feature>
<feature type="domain" description="C2H2-type" evidence="11">
    <location>
        <begin position="921"/>
        <end position="948"/>
    </location>
</feature>
<keyword evidence="7" id="KW-0804">Transcription</keyword>
<keyword evidence="6" id="KW-0805">Transcription regulation</keyword>
<gene>
    <name evidence="12" type="ORF">O3P69_009601</name>
</gene>
<feature type="region of interest" description="Disordered" evidence="10">
    <location>
        <begin position="543"/>
        <end position="562"/>
    </location>
</feature>
<keyword evidence="3" id="KW-0677">Repeat</keyword>
<evidence type="ECO:0000259" key="11">
    <source>
        <dbReference type="PROSITE" id="PS50157"/>
    </source>
</evidence>
<evidence type="ECO:0000256" key="9">
    <source>
        <dbReference type="PROSITE-ProRule" id="PRU00042"/>
    </source>
</evidence>
<keyword evidence="5" id="KW-0862">Zinc</keyword>
<feature type="region of interest" description="Disordered" evidence="10">
    <location>
        <begin position="278"/>
        <end position="304"/>
    </location>
</feature>
<evidence type="ECO:0000256" key="10">
    <source>
        <dbReference type="SAM" id="MobiDB-lite"/>
    </source>
</evidence>
<feature type="domain" description="C2H2-type" evidence="11">
    <location>
        <begin position="752"/>
        <end position="779"/>
    </location>
</feature>
<feature type="domain" description="C2H2-type" evidence="11">
    <location>
        <begin position="783"/>
        <end position="810"/>
    </location>
</feature>
<dbReference type="PANTHER" id="PTHR24399">
    <property type="entry name" value="ZINC FINGER AND BTB DOMAIN-CONTAINING"/>
    <property type="match status" value="1"/>
</dbReference>
<evidence type="ECO:0000256" key="7">
    <source>
        <dbReference type="ARBA" id="ARBA00023163"/>
    </source>
</evidence>
<feature type="domain" description="C2H2-type" evidence="11">
    <location>
        <begin position="986"/>
        <end position="1009"/>
    </location>
</feature>
<feature type="compositionally biased region" description="Basic and acidic residues" evidence="10">
    <location>
        <begin position="649"/>
        <end position="661"/>
    </location>
</feature>
<dbReference type="GO" id="GO:0001227">
    <property type="term" value="F:DNA-binding transcription repressor activity, RNA polymerase II-specific"/>
    <property type="evidence" value="ECO:0007669"/>
    <property type="project" value="TreeGrafter"/>
</dbReference>
<feature type="domain" description="C2H2-type" evidence="11">
    <location>
        <begin position="866"/>
        <end position="893"/>
    </location>
</feature>
<accession>A0AAW0SWA6</accession>
<feature type="compositionally biased region" description="Low complexity" evidence="10">
    <location>
        <begin position="278"/>
        <end position="288"/>
    </location>
</feature>
<proteinExistence type="predicted"/>
<name>A0AAW0SWA6_SCYPA</name>
<feature type="compositionally biased region" description="Low complexity" evidence="10">
    <location>
        <begin position="1087"/>
        <end position="1101"/>
    </location>
</feature>